<protein>
    <recommendedName>
        <fullName evidence="4">NACHT-NTPase and P-loop NTPases N-terminal domain-containing protein</fullName>
    </recommendedName>
</protein>
<gene>
    <name evidence="2" type="ORF">VKT23_008675</name>
</gene>
<evidence type="ECO:0000313" key="3">
    <source>
        <dbReference type="Proteomes" id="UP001498398"/>
    </source>
</evidence>
<sequence>MPESDRKKQRTRSTSDHDLMRGTMWGVGRTMLEVLNDATRFTPVPFLAETAGLALSIVNSVDRAQGNKEDLYSLARQCAALVCIIKKSFDAFQAVDQIPPELQKDLEHVHDTLIPVAKFAEKRANRLLVTRIVMGYRDAEDIKALQKTVDGALSTFQFKSNIEQRRALHRINTRLDTIDTTSIPSPIVASPTLPSRPTLSPSVSIFQNASISASGPFSVNFIDGNQHVYYDQRGFRGQE</sequence>
<organism evidence="2 3">
    <name type="scientific">Marasmiellus scandens</name>
    <dbReference type="NCBI Taxonomy" id="2682957"/>
    <lineage>
        <taxon>Eukaryota</taxon>
        <taxon>Fungi</taxon>
        <taxon>Dikarya</taxon>
        <taxon>Basidiomycota</taxon>
        <taxon>Agaricomycotina</taxon>
        <taxon>Agaricomycetes</taxon>
        <taxon>Agaricomycetidae</taxon>
        <taxon>Agaricales</taxon>
        <taxon>Marasmiineae</taxon>
        <taxon>Omphalotaceae</taxon>
        <taxon>Marasmiellus</taxon>
    </lineage>
</organism>
<evidence type="ECO:0000256" key="1">
    <source>
        <dbReference type="SAM" id="MobiDB-lite"/>
    </source>
</evidence>
<comment type="caution">
    <text evidence="2">The sequence shown here is derived from an EMBL/GenBank/DDBJ whole genome shotgun (WGS) entry which is preliminary data.</text>
</comment>
<dbReference type="InterPro" id="IPR036537">
    <property type="entry name" value="Adaptor_Cbl_N_dom_sf"/>
</dbReference>
<proteinExistence type="predicted"/>
<dbReference type="Gene3D" id="1.20.930.20">
    <property type="entry name" value="Adaptor protein Cbl, N-terminal domain"/>
    <property type="match status" value="1"/>
</dbReference>
<dbReference type="EMBL" id="JBANRG010000013">
    <property type="protein sequence ID" value="KAK7461501.1"/>
    <property type="molecule type" value="Genomic_DNA"/>
</dbReference>
<keyword evidence="3" id="KW-1185">Reference proteome</keyword>
<name>A0ABR1JMF7_9AGAR</name>
<feature type="region of interest" description="Disordered" evidence="1">
    <location>
        <begin position="1"/>
        <end position="20"/>
    </location>
</feature>
<dbReference type="InterPro" id="IPR059179">
    <property type="entry name" value="MLKL-like_MCAfunc"/>
</dbReference>
<evidence type="ECO:0008006" key="4">
    <source>
        <dbReference type="Google" id="ProtNLM"/>
    </source>
</evidence>
<evidence type="ECO:0000313" key="2">
    <source>
        <dbReference type="EMBL" id="KAK7461501.1"/>
    </source>
</evidence>
<reference evidence="2 3" key="1">
    <citation type="submission" date="2024-01" db="EMBL/GenBank/DDBJ databases">
        <title>A draft genome for the cacao thread blight pathogen Marasmiellus scandens.</title>
        <authorList>
            <person name="Baruah I.K."/>
            <person name="Leung J."/>
            <person name="Bukari Y."/>
            <person name="Amoako-Attah I."/>
            <person name="Meinhardt L.W."/>
            <person name="Bailey B.A."/>
            <person name="Cohen S.P."/>
        </authorList>
    </citation>
    <scope>NUCLEOTIDE SEQUENCE [LARGE SCALE GENOMIC DNA]</scope>
    <source>
        <strain evidence="2 3">GH-19</strain>
    </source>
</reference>
<dbReference type="CDD" id="cd21037">
    <property type="entry name" value="MLKL_NTD"/>
    <property type="match status" value="1"/>
</dbReference>
<accession>A0ABR1JMF7</accession>
<dbReference type="Proteomes" id="UP001498398">
    <property type="component" value="Unassembled WGS sequence"/>
</dbReference>